<evidence type="ECO:0000259" key="2">
    <source>
        <dbReference type="PROSITE" id="PS50866"/>
    </source>
</evidence>
<feature type="domain" description="CRAL-TRIO" evidence="1">
    <location>
        <begin position="76"/>
        <end position="251"/>
    </location>
</feature>
<dbReference type="InterPro" id="IPR036865">
    <property type="entry name" value="CRAL-TRIO_dom_sf"/>
</dbReference>
<dbReference type="InterPro" id="IPR001251">
    <property type="entry name" value="CRAL-TRIO_dom"/>
</dbReference>
<dbReference type="Pfam" id="PF03765">
    <property type="entry name" value="CRAL_TRIO_N"/>
    <property type="match status" value="1"/>
</dbReference>
<accession>A0AAV4X6Q3</accession>
<dbReference type="SUPFAM" id="SSF101576">
    <property type="entry name" value="Supernatant protein factor (SPF), C-terminal domain"/>
    <property type="match status" value="1"/>
</dbReference>
<dbReference type="Gene3D" id="2.60.120.680">
    <property type="entry name" value="GOLD domain"/>
    <property type="match status" value="1"/>
</dbReference>
<sequence>MTVLEELTVEEKEVVGELKRRMKNQMTPKMLEDESLFYRFCKARDFKIEDAEIMLRKHISWRKEFQVEKLLTDYKAPEAAEKYVPCNFTCFDKEGYLIRYIDLGNTDIKGLFSSVKKTNILKYCFLILARDEEKLKQNNKKTGKLLSKSTYIMNFKNWTFAKSTHREFLECVVQFAIIFQDNYPERINRVLFINASTYFTLAFSVVKTVLSSALLQKISIYGTDSWQKDLLAMTDADLLPAFLGGTKTDPDGNPLCASFVVQGQKIPKSYYLCNSEKKLSKAPDAERLTVTRMSKEERCFEVEEPGSYLEWEFETKTKDIGFVIYFKGQSESLPVELIPKQRIDTCYEPEKGLFRCEKPGKYVVVFDNSYSWMYPKEIYYRARIISPKDNETFYN</sequence>
<dbReference type="PANTHER" id="PTHR23324">
    <property type="entry name" value="SEC14 RELATED PROTEIN"/>
    <property type="match status" value="1"/>
</dbReference>
<dbReference type="InterPro" id="IPR051064">
    <property type="entry name" value="SEC14/CRAL-TRIO_domain"/>
</dbReference>
<dbReference type="PROSITE" id="PS50191">
    <property type="entry name" value="CRAL_TRIO"/>
    <property type="match status" value="1"/>
</dbReference>
<dbReference type="SMART" id="SM00516">
    <property type="entry name" value="SEC14"/>
    <property type="match status" value="1"/>
</dbReference>
<keyword evidence="4" id="KW-1185">Reference proteome</keyword>
<feature type="domain" description="GOLD" evidence="2">
    <location>
        <begin position="276"/>
        <end position="384"/>
    </location>
</feature>
<dbReference type="GO" id="GO:0005737">
    <property type="term" value="C:cytoplasm"/>
    <property type="evidence" value="ECO:0007669"/>
    <property type="project" value="TreeGrafter"/>
</dbReference>
<dbReference type="SUPFAM" id="SSF46938">
    <property type="entry name" value="CRAL/TRIO N-terminal domain"/>
    <property type="match status" value="1"/>
</dbReference>
<dbReference type="InterPro" id="IPR011074">
    <property type="entry name" value="CRAL/TRIO_N_dom"/>
</dbReference>
<gene>
    <name evidence="3" type="primary">SEC14L2</name>
    <name evidence="3" type="ORF">CDAR_566591</name>
</gene>
<dbReference type="InterPro" id="IPR009038">
    <property type="entry name" value="GOLD_dom"/>
</dbReference>
<dbReference type="SMART" id="SM01100">
    <property type="entry name" value="CRAL_TRIO_N"/>
    <property type="match status" value="1"/>
</dbReference>
<dbReference type="SUPFAM" id="SSF52087">
    <property type="entry name" value="CRAL/TRIO domain"/>
    <property type="match status" value="1"/>
</dbReference>
<dbReference type="Gene3D" id="3.40.525.10">
    <property type="entry name" value="CRAL-TRIO lipid binding domain"/>
    <property type="match status" value="1"/>
</dbReference>
<dbReference type="CDD" id="cd00170">
    <property type="entry name" value="SEC14"/>
    <property type="match status" value="1"/>
</dbReference>
<dbReference type="EMBL" id="BPLQ01015677">
    <property type="protein sequence ID" value="GIY89655.1"/>
    <property type="molecule type" value="Genomic_DNA"/>
</dbReference>
<evidence type="ECO:0000259" key="1">
    <source>
        <dbReference type="PROSITE" id="PS50191"/>
    </source>
</evidence>
<evidence type="ECO:0000313" key="3">
    <source>
        <dbReference type="EMBL" id="GIY89655.1"/>
    </source>
</evidence>
<dbReference type="PROSITE" id="PS50866">
    <property type="entry name" value="GOLD"/>
    <property type="match status" value="1"/>
</dbReference>
<dbReference type="PRINTS" id="PR00180">
    <property type="entry name" value="CRETINALDHBP"/>
</dbReference>
<dbReference type="AlphaFoldDB" id="A0AAV4X6Q3"/>
<dbReference type="PANTHER" id="PTHR23324:SF83">
    <property type="entry name" value="SEC14-LIKE PROTEIN 2"/>
    <property type="match status" value="1"/>
</dbReference>
<name>A0AAV4X6Q3_9ARAC</name>
<evidence type="ECO:0000313" key="4">
    <source>
        <dbReference type="Proteomes" id="UP001054837"/>
    </source>
</evidence>
<reference evidence="3 4" key="1">
    <citation type="submission" date="2021-06" db="EMBL/GenBank/DDBJ databases">
        <title>Caerostris darwini draft genome.</title>
        <authorList>
            <person name="Kono N."/>
            <person name="Arakawa K."/>
        </authorList>
    </citation>
    <scope>NUCLEOTIDE SEQUENCE [LARGE SCALE GENOMIC DNA]</scope>
</reference>
<comment type="caution">
    <text evidence="3">The sequence shown here is derived from an EMBL/GenBank/DDBJ whole genome shotgun (WGS) entry which is preliminary data.</text>
</comment>
<dbReference type="Proteomes" id="UP001054837">
    <property type="component" value="Unassembled WGS sequence"/>
</dbReference>
<organism evidence="3 4">
    <name type="scientific">Caerostris darwini</name>
    <dbReference type="NCBI Taxonomy" id="1538125"/>
    <lineage>
        <taxon>Eukaryota</taxon>
        <taxon>Metazoa</taxon>
        <taxon>Ecdysozoa</taxon>
        <taxon>Arthropoda</taxon>
        <taxon>Chelicerata</taxon>
        <taxon>Arachnida</taxon>
        <taxon>Araneae</taxon>
        <taxon>Araneomorphae</taxon>
        <taxon>Entelegynae</taxon>
        <taxon>Araneoidea</taxon>
        <taxon>Araneidae</taxon>
        <taxon>Caerostris</taxon>
    </lineage>
</organism>
<protein>
    <submittedName>
        <fullName evidence="3">SEC14-like protein 2</fullName>
    </submittedName>
</protein>
<dbReference type="InterPro" id="IPR036598">
    <property type="entry name" value="GOLD_dom_sf"/>
</dbReference>
<dbReference type="Pfam" id="PF00650">
    <property type="entry name" value="CRAL_TRIO"/>
    <property type="match status" value="1"/>
</dbReference>
<proteinExistence type="predicted"/>
<dbReference type="InterPro" id="IPR036273">
    <property type="entry name" value="CRAL/TRIO_N_dom_sf"/>
</dbReference>